<organism evidence="2">
    <name type="scientific">Eutreptiella gymnastica</name>
    <dbReference type="NCBI Taxonomy" id="73025"/>
    <lineage>
        <taxon>Eukaryota</taxon>
        <taxon>Discoba</taxon>
        <taxon>Euglenozoa</taxon>
        <taxon>Euglenida</taxon>
        <taxon>Spirocuta</taxon>
        <taxon>Euglenophyceae</taxon>
        <taxon>Eutreptiales</taxon>
        <taxon>Eutreptiaceae</taxon>
        <taxon>Eutreptiella</taxon>
    </lineage>
</organism>
<protein>
    <submittedName>
        <fullName evidence="2">Uncharacterized protein</fullName>
    </submittedName>
</protein>
<name>A0A7S1N319_9EUGL</name>
<reference evidence="2" key="1">
    <citation type="submission" date="2021-01" db="EMBL/GenBank/DDBJ databases">
        <authorList>
            <person name="Corre E."/>
            <person name="Pelletier E."/>
            <person name="Niang G."/>
            <person name="Scheremetjew M."/>
            <person name="Finn R."/>
            <person name="Kale V."/>
            <person name="Holt S."/>
            <person name="Cochrane G."/>
            <person name="Meng A."/>
            <person name="Brown T."/>
            <person name="Cohen L."/>
        </authorList>
    </citation>
    <scope>NUCLEOTIDE SEQUENCE</scope>
    <source>
        <strain evidence="2">NIES-381</strain>
    </source>
</reference>
<evidence type="ECO:0000313" key="2">
    <source>
        <dbReference type="EMBL" id="CAD8992987.1"/>
    </source>
</evidence>
<dbReference type="AlphaFoldDB" id="A0A7S1N319"/>
<gene>
    <name evidence="2" type="ORF">EGYM00392_LOCUS4034</name>
</gene>
<sequence length="185" mass="20707">MGFGNTPAFVPAPYHPHSTRWDHLNGTRQARQSMGLFWSHEDERVTKGSWESREVHRGLIPLAPTPDPDTNTHEQQSQDLRPVGAKGNTVSGPSQDLQHGISVGLIDHLAGWWVSAQLWVPAGSEVTRQTLTAPLPPFCQLAFLPTGFRHLGQDREPGRPPKKVREEATLTPWHIELHTYSPIRD</sequence>
<accession>A0A7S1N319</accession>
<feature type="region of interest" description="Disordered" evidence="1">
    <location>
        <begin position="59"/>
        <end position="93"/>
    </location>
</feature>
<dbReference type="EMBL" id="HBGA01010608">
    <property type="protein sequence ID" value="CAD8992987.1"/>
    <property type="molecule type" value="Transcribed_RNA"/>
</dbReference>
<evidence type="ECO:0000256" key="1">
    <source>
        <dbReference type="SAM" id="MobiDB-lite"/>
    </source>
</evidence>
<proteinExistence type="predicted"/>